<accession>U2MD36</accession>
<gene>
    <name evidence="1" type="ORF">RUMCAL_00295</name>
</gene>
<proteinExistence type="predicted"/>
<dbReference type="RefSeq" id="WP_021681900.1">
    <property type="nucleotide sequence ID" value="NZ_KI260389.1"/>
</dbReference>
<name>U2MD36_9FIRM</name>
<dbReference type="EMBL" id="AWVF01000031">
    <property type="protein sequence ID" value="ERJ97223.1"/>
    <property type="molecule type" value="Genomic_DNA"/>
</dbReference>
<reference evidence="1 2" key="1">
    <citation type="submission" date="2013-07" db="EMBL/GenBank/DDBJ databases">
        <authorList>
            <person name="Weinstock G."/>
            <person name="Sodergren E."/>
            <person name="Wylie T."/>
            <person name="Fulton L."/>
            <person name="Fulton R."/>
            <person name="Fronick C."/>
            <person name="O'Laughlin M."/>
            <person name="Godfrey J."/>
            <person name="Miner T."/>
            <person name="Herter B."/>
            <person name="Appelbaum E."/>
            <person name="Cordes M."/>
            <person name="Lek S."/>
            <person name="Wollam A."/>
            <person name="Pepin K.H."/>
            <person name="Palsikar V.B."/>
            <person name="Mitreva M."/>
            <person name="Wilson R.K."/>
        </authorList>
    </citation>
    <scope>NUCLEOTIDE SEQUENCE [LARGE SCALE GENOMIC DNA]</scope>
    <source>
        <strain evidence="1 2">ATCC 27760</strain>
    </source>
</reference>
<dbReference type="AlphaFoldDB" id="U2MD36"/>
<comment type="caution">
    <text evidence="1">The sequence shown here is derived from an EMBL/GenBank/DDBJ whole genome shotgun (WGS) entry which is preliminary data.</text>
</comment>
<protein>
    <submittedName>
        <fullName evidence="1">Uncharacterized protein</fullName>
    </submittedName>
</protein>
<evidence type="ECO:0000313" key="1">
    <source>
        <dbReference type="EMBL" id="ERJ97223.1"/>
    </source>
</evidence>
<sequence length="132" mass="15115">MNNEEKDFNIATHCGWLIDTKTRRVVSLCRTIADTYPVVYVLQDVNTNDVYLSDDSNLIKYDKYWFDDHPDTETDSESAKDLVFQIPLSRLHALRHELHSLSSSTNLIGDSMIDTELAFRAFCAALTDVPKQ</sequence>
<dbReference type="STRING" id="411473.RUMCAL_00295"/>
<organism evidence="1 2">
    <name type="scientific">Ruminococcus callidus ATCC 27760</name>
    <dbReference type="NCBI Taxonomy" id="411473"/>
    <lineage>
        <taxon>Bacteria</taxon>
        <taxon>Bacillati</taxon>
        <taxon>Bacillota</taxon>
        <taxon>Clostridia</taxon>
        <taxon>Eubacteriales</taxon>
        <taxon>Oscillospiraceae</taxon>
        <taxon>Ruminococcus</taxon>
    </lineage>
</organism>
<dbReference type="HOGENOM" id="CLU_1915580_0_0_9"/>
<dbReference type="Proteomes" id="UP000016662">
    <property type="component" value="Unassembled WGS sequence"/>
</dbReference>
<keyword evidence="2" id="KW-1185">Reference proteome</keyword>
<evidence type="ECO:0000313" key="2">
    <source>
        <dbReference type="Proteomes" id="UP000016662"/>
    </source>
</evidence>